<dbReference type="SUPFAM" id="SSF47413">
    <property type="entry name" value="lambda repressor-like DNA-binding domains"/>
    <property type="match status" value="1"/>
</dbReference>
<dbReference type="InterPro" id="IPR010982">
    <property type="entry name" value="Lambda_DNA-bd_dom_sf"/>
</dbReference>
<comment type="caution">
    <text evidence="5">The sequence shown here is derived from an EMBL/GenBank/DDBJ whole genome shotgun (WGS) entry which is preliminary data.</text>
</comment>
<keyword evidence="6" id="KW-1185">Reference proteome</keyword>
<proteinExistence type="predicted"/>
<feature type="domain" description="HTH cro/C1-type" evidence="4">
    <location>
        <begin position="8"/>
        <end position="62"/>
    </location>
</feature>
<evidence type="ECO:0000256" key="2">
    <source>
        <dbReference type="ARBA" id="ARBA00023125"/>
    </source>
</evidence>
<dbReference type="PROSITE" id="PS00041">
    <property type="entry name" value="HTH_ARAC_FAMILY_1"/>
    <property type="match status" value="1"/>
</dbReference>
<dbReference type="PANTHER" id="PTHR46797:SF25">
    <property type="entry name" value="TRANSCRIPTIONAL REGULATOR"/>
    <property type="match status" value="1"/>
</dbReference>
<dbReference type="Gene3D" id="1.10.260.40">
    <property type="entry name" value="lambda repressor-like DNA-binding domains"/>
    <property type="match status" value="1"/>
</dbReference>
<organism evidence="5 6">
    <name type="scientific">Salinicoccus siamensis</name>
    <dbReference type="NCBI Taxonomy" id="381830"/>
    <lineage>
        <taxon>Bacteria</taxon>
        <taxon>Bacillati</taxon>
        <taxon>Bacillota</taxon>
        <taxon>Bacilli</taxon>
        <taxon>Bacillales</taxon>
        <taxon>Staphylococcaceae</taxon>
        <taxon>Salinicoccus</taxon>
    </lineage>
</organism>
<evidence type="ECO:0000313" key="6">
    <source>
        <dbReference type="Proteomes" id="UP001589740"/>
    </source>
</evidence>
<keyword evidence="1" id="KW-0805">Transcription regulation</keyword>
<dbReference type="PANTHER" id="PTHR46797">
    <property type="entry name" value="HTH-TYPE TRANSCRIPTIONAL REGULATOR"/>
    <property type="match status" value="1"/>
</dbReference>
<accession>A0ABV5Z1N2</accession>
<name>A0ABV5Z1N2_9STAP</name>
<dbReference type="SMART" id="SM00530">
    <property type="entry name" value="HTH_XRE"/>
    <property type="match status" value="1"/>
</dbReference>
<dbReference type="Pfam" id="PF01381">
    <property type="entry name" value="HTH_3"/>
    <property type="match status" value="1"/>
</dbReference>
<keyword evidence="3" id="KW-0804">Transcription</keyword>
<gene>
    <name evidence="5" type="ORF">ACFFLE_00695</name>
</gene>
<dbReference type="InterPro" id="IPR011051">
    <property type="entry name" value="RmlC_Cupin_sf"/>
</dbReference>
<dbReference type="SUPFAM" id="SSF51182">
    <property type="entry name" value="RmlC-like cupins"/>
    <property type="match status" value="1"/>
</dbReference>
<dbReference type="InterPro" id="IPR013096">
    <property type="entry name" value="Cupin_2"/>
</dbReference>
<protein>
    <submittedName>
        <fullName evidence="5">Helix-turn-helix domain-containing protein</fullName>
    </submittedName>
</protein>
<evidence type="ECO:0000256" key="1">
    <source>
        <dbReference type="ARBA" id="ARBA00023015"/>
    </source>
</evidence>
<evidence type="ECO:0000313" key="5">
    <source>
        <dbReference type="EMBL" id="MFB9859626.1"/>
    </source>
</evidence>
<dbReference type="RefSeq" id="WP_380569266.1">
    <property type="nucleotide sequence ID" value="NZ_JBHMAH010000003.1"/>
</dbReference>
<dbReference type="Gene3D" id="2.60.120.10">
    <property type="entry name" value="Jelly Rolls"/>
    <property type="match status" value="1"/>
</dbReference>
<dbReference type="EMBL" id="JBHMAH010000003">
    <property type="protein sequence ID" value="MFB9859626.1"/>
    <property type="molecule type" value="Genomic_DNA"/>
</dbReference>
<evidence type="ECO:0000259" key="4">
    <source>
        <dbReference type="PROSITE" id="PS50943"/>
    </source>
</evidence>
<dbReference type="Pfam" id="PF07883">
    <property type="entry name" value="Cupin_2"/>
    <property type="match status" value="1"/>
</dbReference>
<dbReference type="CDD" id="cd00093">
    <property type="entry name" value="HTH_XRE"/>
    <property type="match status" value="1"/>
</dbReference>
<dbReference type="InterPro" id="IPR014710">
    <property type="entry name" value="RmlC-like_jellyroll"/>
</dbReference>
<dbReference type="InterPro" id="IPR001387">
    <property type="entry name" value="Cro/C1-type_HTH"/>
</dbReference>
<keyword evidence="2" id="KW-0238">DNA-binding</keyword>
<dbReference type="InterPro" id="IPR050807">
    <property type="entry name" value="TransReg_Diox_bact_type"/>
</dbReference>
<evidence type="ECO:0000256" key="3">
    <source>
        <dbReference type="ARBA" id="ARBA00023163"/>
    </source>
</evidence>
<dbReference type="Proteomes" id="UP001589740">
    <property type="component" value="Unassembled WGS sequence"/>
</dbReference>
<reference evidence="5 6" key="1">
    <citation type="submission" date="2024-09" db="EMBL/GenBank/DDBJ databases">
        <authorList>
            <person name="Sun Q."/>
            <person name="Mori K."/>
        </authorList>
    </citation>
    <scope>NUCLEOTIDE SEQUENCE [LARGE SCALE GENOMIC DNA]</scope>
    <source>
        <strain evidence="5 6">JCM 12822</strain>
    </source>
</reference>
<sequence>MKEVSEKIRTLRKEKGKTLKELSDDTGLSVSFLSQVERGESSLAITSLNKIAEALGVHVTAFFTPQYTEDFKISPQRMEPFKLEKSDQEFLRASSEFENRKLDSYFITVPPGNQSEVSSHDGEELYYLTEGELNFYVNDKKYGLTQGEVIHFPSKLNHYYINESKKIAKIFCVLTPKLF</sequence>
<dbReference type="PROSITE" id="PS50943">
    <property type="entry name" value="HTH_CROC1"/>
    <property type="match status" value="1"/>
</dbReference>
<dbReference type="InterPro" id="IPR018062">
    <property type="entry name" value="HTH_AraC-typ_CS"/>
</dbReference>
<dbReference type="CDD" id="cd02209">
    <property type="entry name" value="cupin_XRE_C"/>
    <property type="match status" value="1"/>
</dbReference>